<name>A0ABQ2BVN3_9FLAO</name>
<organism evidence="2 3">
    <name type="scientific">Winogradskyella haliclonae</name>
    <dbReference type="NCBI Taxonomy" id="2048558"/>
    <lineage>
        <taxon>Bacteria</taxon>
        <taxon>Pseudomonadati</taxon>
        <taxon>Bacteroidota</taxon>
        <taxon>Flavobacteriia</taxon>
        <taxon>Flavobacteriales</taxon>
        <taxon>Flavobacteriaceae</taxon>
        <taxon>Winogradskyella</taxon>
    </lineage>
</organism>
<accession>A0ABQ2BVN3</accession>
<dbReference type="EMBL" id="BMDQ01000001">
    <property type="protein sequence ID" value="GGI56504.1"/>
    <property type="molecule type" value="Genomic_DNA"/>
</dbReference>
<evidence type="ECO:0000256" key="1">
    <source>
        <dbReference type="SAM" id="MobiDB-lite"/>
    </source>
</evidence>
<comment type="caution">
    <text evidence="2">The sequence shown here is derived from an EMBL/GenBank/DDBJ whole genome shotgun (WGS) entry which is preliminary data.</text>
</comment>
<feature type="region of interest" description="Disordered" evidence="1">
    <location>
        <begin position="101"/>
        <end position="136"/>
    </location>
</feature>
<reference evidence="3" key="1">
    <citation type="journal article" date="2019" name="Int. J. Syst. Evol. Microbiol.">
        <title>The Global Catalogue of Microorganisms (GCM) 10K type strain sequencing project: providing services to taxonomists for standard genome sequencing and annotation.</title>
        <authorList>
            <consortium name="The Broad Institute Genomics Platform"/>
            <consortium name="The Broad Institute Genome Sequencing Center for Infectious Disease"/>
            <person name="Wu L."/>
            <person name="Ma J."/>
        </authorList>
    </citation>
    <scope>NUCLEOTIDE SEQUENCE [LARGE SCALE GENOMIC DNA]</scope>
    <source>
        <strain evidence="3">CCM 8681</strain>
    </source>
</reference>
<evidence type="ECO:0000313" key="3">
    <source>
        <dbReference type="Proteomes" id="UP000624701"/>
    </source>
</evidence>
<gene>
    <name evidence="2" type="ORF">GCM10011444_08130</name>
</gene>
<dbReference type="RefSeq" id="WP_188373418.1">
    <property type="nucleotide sequence ID" value="NZ_BMDQ01000001.1"/>
</dbReference>
<proteinExistence type="predicted"/>
<sequence length="136" mass="14842">MSKKSTIVPIKDAIEWTANYRKTMREGDASAFLIHASTVLDILKEMKVVIDNGGGKFTINSTENEFLRAYMAVDSSQSEANGQKLVFVGTKRDAKGVYRDMVSKPGSKSSEDGDGNTYNFTRPCPYNCDGDSPLGG</sequence>
<evidence type="ECO:0000313" key="2">
    <source>
        <dbReference type="EMBL" id="GGI56504.1"/>
    </source>
</evidence>
<protein>
    <submittedName>
        <fullName evidence="2">Uncharacterized protein</fullName>
    </submittedName>
</protein>
<dbReference type="Proteomes" id="UP000624701">
    <property type="component" value="Unassembled WGS sequence"/>
</dbReference>
<keyword evidence="3" id="KW-1185">Reference proteome</keyword>